<dbReference type="Gene3D" id="3.40.630.30">
    <property type="match status" value="1"/>
</dbReference>
<feature type="domain" description="N-acetyltransferase" evidence="3">
    <location>
        <begin position="5"/>
        <end position="152"/>
    </location>
</feature>
<accession>A0AAW2YN87</accession>
<proteinExistence type="predicted"/>
<dbReference type="PANTHER" id="PTHR10545:SF29">
    <property type="entry name" value="GH14572P-RELATED"/>
    <property type="match status" value="1"/>
</dbReference>
<dbReference type="PANTHER" id="PTHR10545">
    <property type="entry name" value="DIAMINE N-ACETYLTRANSFERASE"/>
    <property type="match status" value="1"/>
</dbReference>
<comment type="caution">
    <text evidence="4">The sequence shown here is derived from an EMBL/GenBank/DDBJ whole genome shotgun (WGS) entry which is preliminary data.</text>
</comment>
<evidence type="ECO:0000256" key="1">
    <source>
        <dbReference type="ARBA" id="ARBA00022679"/>
    </source>
</evidence>
<evidence type="ECO:0000259" key="3">
    <source>
        <dbReference type="PROSITE" id="PS51186"/>
    </source>
</evidence>
<keyword evidence="1" id="KW-0808">Transferase</keyword>
<dbReference type="SUPFAM" id="SSF55729">
    <property type="entry name" value="Acyl-CoA N-acyltransferases (Nat)"/>
    <property type="match status" value="1"/>
</dbReference>
<dbReference type="GO" id="GO:0008080">
    <property type="term" value="F:N-acetyltransferase activity"/>
    <property type="evidence" value="ECO:0007669"/>
    <property type="project" value="TreeGrafter"/>
</dbReference>
<name>A0AAW2YN87_9EUKA</name>
<organism evidence="4 5">
    <name type="scientific">Acrasis kona</name>
    <dbReference type="NCBI Taxonomy" id="1008807"/>
    <lineage>
        <taxon>Eukaryota</taxon>
        <taxon>Discoba</taxon>
        <taxon>Heterolobosea</taxon>
        <taxon>Tetramitia</taxon>
        <taxon>Eutetramitia</taxon>
        <taxon>Acrasidae</taxon>
        <taxon>Acrasis</taxon>
    </lineage>
</organism>
<dbReference type="PROSITE" id="PS51186">
    <property type="entry name" value="GNAT"/>
    <property type="match status" value="1"/>
</dbReference>
<dbReference type="Pfam" id="PF00583">
    <property type="entry name" value="Acetyltransf_1"/>
    <property type="match status" value="1"/>
</dbReference>
<evidence type="ECO:0000313" key="5">
    <source>
        <dbReference type="Proteomes" id="UP001431209"/>
    </source>
</evidence>
<dbReference type="InterPro" id="IPR016181">
    <property type="entry name" value="Acyl_CoA_acyltransferase"/>
</dbReference>
<dbReference type="AlphaFoldDB" id="A0AAW2YN87"/>
<protein>
    <submittedName>
        <fullName evidence="4">Diamine acetyltransferase</fullName>
    </submittedName>
</protein>
<keyword evidence="2" id="KW-0012">Acyltransferase</keyword>
<evidence type="ECO:0000313" key="4">
    <source>
        <dbReference type="EMBL" id="KAL0478109.1"/>
    </source>
</evidence>
<evidence type="ECO:0000256" key="2">
    <source>
        <dbReference type="ARBA" id="ARBA00023315"/>
    </source>
</evidence>
<dbReference type="InterPro" id="IPR051016">
    <property type="entry name" value="Diverse_Substrate_AcTransf"/>
</dbReference>
<gene>
    <name evidence="4" type="ORF">AKO1_010765</name>
</gene>
<keyword evidence="5" id="KW-1185">Reference proteome</keyword>
<dbReference type="InterPro" id="IPR000182">
    <property type="entry name" value="GNAT_dom"/>
</dbReference>
<dbReference type="Proteomes" id="UP001431209">
    <property type="component" value="Unassembled WGS sequence"/>
</dbReference>
<reference evidence="4 5" key="1">
    <citation type="submission" date="2024-03" db="EMBL/GenBank/DDBJ databases">
        <title>The Acrasis kona genome and developmental transcriptomes reveal deep origins of eukaryotic multicellular pathways.</title>
        <authorList>
            <person name="Sheikh S."/>
            <person name="Fu C.-J."/>
            <person name="Brown M.W."/>
            <person name="Baldauf S.L."/>
        </authorList>
    </citation>
    <scope>NUCLEOTIDE SEQUENCE [LARGE SCALE GENOMIC DNA]</scope>
    <source>
        <strain evidence="4 5">ATCC MYA-3509</strain>
    </source>
</reference>
<dbReference type="EMBL" id="JAOPGA020000309">
    <property type="protein sequence ID" value="KAL0478109.1"/>
    <property type="molecule type" value="Genomic_DNA"/>
</dbReference>
<dbReference type="CDD" id="cd04301">
    <property type="entry name" value="NAT_SF"/>
    <property type="match status" value="1"/>
</dbReference>
<sequence>MSEGAAIRLAREDDAEIIAEFNVNMAKESENIDLDPKILLRGVKAVFEVPQRGRYFVAVLDDKIVGSLMITTEWSDWRCKNYWYIQSVYVKPEHRRKKIFTTMYNHVRSLAKEDKSECAALRLYVDVDNKKAQSTYESLGMKCHYSLMEEHF</sequence>